<keyword evidence="2" id="KW-1133">Transmembrane helix</keyword>
<name>A0A9W8L955_9FUNG</name>
<proteinExistence type="predicted"/>
<evidence type="ECO:0000313" key="4">
    <source>
        <dbReference type="Proteomes" id="UP001140011"/>
    </source>
</evidence>
<feature type="region of interest" description="Disordered" evidence="1">
    <location>
        <begin position="353"/>
        <end position="404"/>
    </location>
</feature>
<dbReference type="Gene3D" id="1.20.120.20">
    <property type="entry name" value="Apolipoprotein"/>
    <property type="match status" value="1"/>
</dbReference>
<keyword evidence="2" id="KW-0472">Membrane</keyword>
<feature type="compositionally biased region" description="Basic residues" evidence="1">
    <location>
        <begin position="1"/>
        <end position="15"/>
    </location>
</feature>
<dbReference type="Proteomes" id="UP001140011">
    <property type="component" value="Unassembled WGS sequence"/>
</dbReference>
<feature type="region of interest" description="Disordered" evidence="1">
    <location>
        <begin position="423"/>
        <end position="467"/>
    </location>
</feature>
<feature type="region of interest" description="Disordered" evidence="1">
    <location>
        <begin position="106"/>
        <end position="136"/>
    </location>
</feature>
<dbReference type="EMBL" id="JANBUH010000455">
    <property type="protein sequence ID" value="KAJ2751060.1"/>
    <property type="molecule type" value="Genomic_DNA"/>
</dbReference>
<evidence type="ECO:0000313" key="3">
    <source>
        <dbReference type="EMBL" id="KAJ2751060.1"/>
    </source>
</evidence>
<dbReference type="AlphaFoldDB" id="A0A9W8L955"/>
<feature type="compositionally biased region" description="Basic and acidic residues" evidence="1">
    <location>
        <begin position="326"/>
        <end position="341"/>
    </location>
</feature>
<accession>A0A9W8L955</accession>
<sequence>MARKKSNAKKNRSKRPSASTSPTPTPVAISSGVPSEGDVVAVPEPTQNGVDGDRESTETVEASEQPLPDSGKYAVDVAAELTDSDADAATEDQLEDPFMYAERNDNQHESVAEDSGNHQLHMSDHAPMGSDSVNMEDSQAELLSSNMDHSMYHHSTIDHSHSDELHALESGSVDLSCLVDDSIDVAAAAAELSGSAVARPYVISPGAFVKADESEDVVYLRPESVTEPNADIVDVPESADSGAAAVASIVSSLVEAAAAAGLSVSTGSIAREAVESSGELLGEHDICSSGDLVSGDHSMAESFIHIEGSVGDDCDHTADCDPESDCESKPEEQGSEQVDRTVSEVMDNARDNAKDAANKASDSVRDAGKKVERTASKAKDAAHDAVDDISNKAKETSDAAHDAADDISNKAKDLIDNASKSVRDAAASANDKAHDAMHRARESGEKFAKKAKEEATEAEKAVRKQAKETPPATLRVLGVVAVALAAVSGYYFRLPGRQNQRIGFAGGVASVVIGLGTLATAFVKRNA</sequence>
<comment type="caution">
    <text evidence="3">The sequence shown here is derived from an EMBL/GenBank/DDBJ whole genome shotgun (WGS) entry which is preliminary data.</text>
</comment>
<feature type="transmembrane region" description="Helical" evidence="2">
    <location>
        <begin position="504"/>
        <end position="523"/>
    </location>
</feature>
<feature type="region of interest" description="Disordered" evidence="1">
    <location>
        <begin position="1"/>
        <end position="73"/>
    </location>
</feature>
<keyword evidence="2" id="KW-0812">Transmembrane</keyword>
<dbReference type="OrthoDB" id="5599112at2759"/>
<feature type="transmembrane region" description="Helical" evidence="2">
    <location>
        <begin position="472"/>
        <end position="492"/>
    </location>
</feature>
<dbReference type="PANTHER" id="PTHR47652:SF3">
    <property type="entry name" value="MITOCHONDRIAL IMPORT INNER MEMBRANE TRANSLOCASE SUBUNIT TIM44"/>
    <property type="match status" value="1"/>
</dbReference>
<protein>
    <submittedName>
        <fullName evidence="3">Uncharacterized protein</fullName>
    </submittedName>
</protein>
<feature type="region of interest" description="Disordered" evidence="1">
    <location>
        <begin position="319"/>
        <end position="341"/>
    </location>
</feature>
<evidence type="ECO:0000256" key="1">
    <source>
        <dbReference type="SAM" id="MobiDB-lite"/>
    </source>
</evidence>
<evidence type="ECO:0000256" key="2">
    <source>
        <dbReference type="SAM" id="Phobius"/>
    </source>
</evidence>
<organism evidence="3 4">
    <name type="scientific">Coemansia pectinata</name>
    <dbReference type="NCBI Taxonomy" id="1052879"/>
    <lineage>
        <taxon>Eukaryota</taxon>
        <taxon>Fungi</taxon>
        <taxon>Fungi incertae sedis</taxon>
        <taxon>Zoopagomycota</taxon>
        <taxon>Kickxellomycotina</taxon>
        <taxon>Kickxellomycetes</taxon>
        <taxon>Kickxellales</taxon>
        <taxon>Kickxellaceae</taxon>
        <taxon>Coemansia</taxon>
    </lineage>
</organism>
<feature type="compositionally biased region" description="Basic and acidic residues" evidence="1">
    <location>
        <begin position="431"/>
        <end position="467"/>
    </location>
</feature>
<dbReference type="PANTHER" id="PTHR47652">
    <property type="entry name" value="MITOCHONDRIAL IMPORT INNER MEMBRANE TRANSLOCASE SUBUNIT TIM44"/>
    <property type="match status" value="1"/>
</dbReference>
<feature type="compositionally biased region" description="Low complexity" evidence="1">
    <location>
        <begin position="16"/>
        <end position="31"/>
    </location>
</feature>
<reference evidence="3" key="1">
    <citation type="submission" date="2022-07" db="EMBL/GenBank/DDBJ databases">
        <title>Phylogenomic reconstructions and comparative analyses of Kickxellomycotina fungi.</title>
        <authorList>
            <person name="Reynolds N.K."/>
            <person name="Stajich J.E."/>
            <person name="Barry K."/>
            <person name="Grigoriev I.V."/>
            <person name="Crous P."/>
            <person name="Smith M.E."/>
        </authorList>
    </citation>
    <scope>NUCLEOTIDE SEQUENCE</scope>
    <source>
        <strain evidence="3">BCRC 34297</strain>
    </source>
</reference>
<gene>
    <name evidence="3" type="ORF">GGI19_004727</name>
</gene>
<keyword evidence="4" id="KW-1185">Reference proteome</keyword>